<comment type="catalytic activity">
    <reaction evidence="16">
        <text>GTP + H2O = GDP + phosphate + H(+)</text>
        <dbReference type="Rhea" id="RHEA:19669"/>
        <dbReference type="ChEBI" id="CHEBI:15377"/>
        <dbReference type="ChEBI" id="CHEBI:15378"/>
        <dbReference type="ChEBI" id="CHEBI:37565"/>
        <dbReference type="ChEBI" id="CHEBI:43474"/>
        <dbReference type="ChEBI" id="CHEBI:58189"/>
        <dbReference type="EC" id="3.6.5.2"/>
    </reaction>
    <physiologicalReaction direction="left-to-right" evidence="16">
        <dbReference type="Rhea" id="RHEA:19670"/>
    </physiologicalReaction>
</comment>
<accession>A0A6P8YCI0</accession>
<evidence type="ECO:0000256" key="8">
    <source>
        <dbReference type="ARBA" id="ARBA00022842"/>
    </source>
</evidence>
<comment type="cofactor">
    <cofactor evidence="1">
        <name>Mg(2+)</name>
        <dbReference type="ChEBI" id="CHEBI:18420"/>
    </cofactor>
</comment>
<evidence type="ECO:0000256" key="7">
    <source>
        <dbReference type="ARBA" id="ARBA00022801"/>
    </source>
</evidence>
<evidence type="ECO:0000256" key="11">
    <source>
        <dbReference type="ARBA" id="ARBA00023134"/>
    </source>
</evidence>
<keyword evidence="5" id="KW-0479">Metal-binding</keyword>
<dbReference type="GO" id="GO:0003925">
    <property type="term" value="F:G protein activity"/>
    <property type="evidence" value="ECO:0007669"/>
    <property type="project" value="UniProtKB-EC"/>
</dbReference>
<keyword evidence="7" id="KW-0378">Hydrolase</keyword>
<dbReference type="FunCoup" id="A0A6P8YCI0">
    <property type="interactions" value="34"/>
</dbReference>
<keyword evidence="9" id="KW-0653">Protein transport</keyword>
<sequence length="266" mass="30006">MLESRSAVLKLMQNQACKDRCIDRFPPPFSRQFTPYRQHDFSSAVREVCSSPRQPLSGLKISKAIFLGDVAVGKTSLVNRYCHKVFDRNYKATIGVDFEVERFDIIKIPFNLQIWDTAGQERFKCIASSYYRGAQVVAVLFDLSNMYSLSHCAQWLEEALACNTLQPIIFLIGTKRDLLSSSAYKHVEEKAACLAKQLGAEYWAVSSRTGDGVHELFQRMAALAFDMSVLRDLNTLNTTVSIGSQPLSVKPTQKKENFKCNGLHCQ</sequence>
<comment type="similarity">
    <text evidence="2">Belongs to the small GTPase superfamily. Rab family.</text>
</comment>
<evidence type="ECO:0000313" key="20">
    <source>
        <dbReference type="RefSeq" id="XP_034231477.1"/>
    </source>
</evidence>
<dbReference type="SMART" id="SM00176">
    <property type="entry name" value="RAN"/>
    <property type="match status" value="1"/>
</dbReference>
<dbReference type="PRINTS" id="PR00449">
    <property type="entry name" value="RASTRNSFRMNG"/>
</dbReference>
<evidence type="ECO:0000256" key="13">
    <source>
        <dbReference type="ARBA" id="ARBA00023288"/>
    </source>
</evidence>
<protein>
    <recommendedName>
        <fullName evidence="18">Ras-related protein Rab-36</fullName>
        <ecNumber evidence="3">3.6.5.2</ecNumber>
    </recommendedName>
</protein>
<dbReference type="InterPro" id="IPR001806">
    <property type="entry name" value="Small_GTPase"/>
</dbReference>
<evidence type="ECO:0000256" key="2">
    <source>
        <dbReference type="ARBA" id="ARBA00006270"/>
    </source>
</evidence>
<dbReference type="InterPro" id="IPR027417">
    <property type="entry name" value="P-loop_NTPase"/>
</dbReference>
<dbReference type="AlphaFoldDB" id="A0A6P8YCI0"/>
<proteinExistence type="inferred from homology"/>
<dbReference type="InParanoid" id="A0A6P8YCI0"/>
<evidence type="ECO:0000256" key="5">
    <source>
        <dbReference type="ARBA" id="ARBA00022723"/>
    </source>
</evidence>
<keyword evidence="14" id="KW-0636">Prenylation</keyword>
<evidence type="ECO:0000256" key="4">
    <source>
        <dbReference type="ARBA" id="ARBA00022448"/>
    </source>
</evidence>
<name>A0A6P8YCI0_THRPL</name>
<comment type="subcellular location">
    <subcellularLocation>
        <location evidence="15">Golgi apparatus membrane</location>
        <topology evidence="15">Lipid-anchor</topology>
    </subcellularLocation>
</comment>
<dbReference type="NCBIfam" id="TIGR00231">
    <property type="entry name" value="small_GTP"/>
    <property type="match status" value="1"/>
</dbReference>
<evidence type="ECO:0000256" key="9">
    <source>
        <dbReference type="ARBA" id="ARBA00022927"/>
    </source>
</evidence>
<dbReference type="GeneID" id="117639710"/>
<keyword evidence="8" id="KW-0460">Magnesium</keyword>
<dbReference type="PROSITE" id="PS51419">
    <property type="entry name" value="RAB"/>
    <property type="match status" value="1"/>
</dbReference>
<evidence type="ECO:0000256" key="12">
    <source>
        <dbReference type="ARBA" id="ARBA00023136"/>
    </source>
</evidence>
<dbReference type="GO" id="GO:0000139">
    <property type="term" value="C:Golgi membrane"/>
    <property type="evidence" value="ECO:0007669"/>
    <property type="project" value="UniProtKB-SubCell"/>
</dbReference>
<evidence type="ECO:0000256" key="16">
    <source>
        <dbReference type="ARBA" id="ARBA00047660"/>
    </source>
</evidence>
<keyword evidence="19" id="KW-1185">Reference proteome</keyword>
<dbReference type="EC" id="3.6.5.2" evidence="3"/>
<evidence type="ECO:0000256" key="1">
    <source>
        <dbReference type="ARBA" id="ARBA00001946"/>
    </source>
</evidence>
<evidence type="ECO:0000256" key="15">
    <source>
        <dbReference type="ARBA" id="ARBA00037794"/>
    </source>
</evidence>
<reference evidence="20" key="1">
    <citation type="submission" date="2025-08" db="UniProtKB">
        <authorList>
            <consortium name="RefSeq"/>
        </authorList>
    </citation>
    <scope>IDENTIFICATION</scope>
    <source>
        <tissue evidence="20">Total insect</tissue>
    </source>
</reference>
<evidence type="ECO:0000256" key="14">
    <source>
        <dbReference type="ARBA" id="ARBA00023289"/>
    </source>
</evidence>
<evidence type="ECO:0000256" key="3">
    <source>
        <dbReference type="ARBA" id="ARBA00011984"/>
    </source>
</evidence>
<keyword evidence="10" id="KW-0333">Golgi apparatus</keyword>
<evidence type="ECO:0000313" key="19">
    <source>
        <dbReference type="Proteomes" id="UP000515158"/>
    </source>
</evidence>
<dbReference type="KEGG" id="tpal:117639710"/>
<organism evidence="20">
    <name type="scientific">Thrips palmi</name>
    <name type="common">Melon thrips</name>
    <dbReference type="NCBI Taxonomy" id="161013"/>
    <lineage>
        <taxon>Eukaryota</taxon>
        <taxon>Metazoa</taxon>
        <taxon>Ecdysozoa</taxon>
        <taxon>Arthropoda</taxon>
        <taxon>Hexapoda</taxon>
        <taxon>Insecta</taxon>
        <taxon>Pterygota</taxon>
        <taxon>Neoptera</taxon>
        <taxon>Paraneoptera</taxon>
        <taxon>Thysanoptera</taxon>
        <taxon>Terebrantia</taxon>
        <taxon>Thripoidea</taxon>
        <taxon>Thripidae</taxon>
        <taxon>Thrips</taxon>
    </lineage>
</organism>
<dbReference type="SMART" id="SM00175">
    <property type="entry name" value="RAB"/>
    <property type="match status" value="1"/>
</dbReference>
<dbReference type="CTD" id="38209"/>
<gene>
    <name evidence="20" type="primary">LOC117639710</name>
</gene>
<evidence type="ECO:0000256" key="18">
    <source>
        <dbReference type="ARBA" id="ARBA00067830"/>
    </source>
</evidence>
<dbReference type="Pfam" id="PF00071">
    <property type="entry name" value="Ras"/>
    <property type="match status" value="1"/>
</dbReference>
<keyword evidence="6" id="KW-0547">Nucleotide-binding</keyword>
<dbReference type="GO" id="GO:0046872">
    <property type="term" value="F:metal ion binding"/>
    <property type="evidence" value="ECO:0007669"/>
    <property type="project" value="UniProtKB-KW"/>
</dbReference>
<dbReference type="Gene3D" id="3.40.50.300">
    <property type="entry name" value="P-loop containing nucleotide triphosphate hydrolases"/>
    <property type="match status" value="1"/>
</dbReference>
<dbReference type="GO" id="GO:0015031">
    <property type="term" value="P:protein transport"/>
    <property type="evidence" value="ECO:0007669"/>
    <property type="project" value="UniProtKB-KW"/>
</dbReference>
<dbReference type="FunFam" id="3.40.50.300:FF:000707">
    <property type="entry name" value="RAB36, member RAS oncogene family"/>
    <property type="match status" value="1"/>
</dbReference>
<dbReference type="Proteomes" id="UP000515158">
    <property type="component" value="Unplaced"/>
</dbReference>
<evidence type="ECO:0000256" key="10">
    <source>
        <dbReference type="ARBA" id="ARBA00023034"/>
    </source>
</evidence>
<keyword evidence="4" id="KW-0813">Transport</keyword>
<dbReference type="SUPFAM" id="SSF52540">
    <property type="entry name" value="P-loop containing nucleoside triphosphate hydrolases"/>
    <property type="match status" value="1"/>
</dbReference>
<keyword evidence="12" id="KW-0472">Membrane</keyword>
<dbReference type="OrthoDB" id="413584at2759"/>
<dbReference type="SMART" id="SM00174">
    <property type="entry name" value="RHO"/>
    <property type="match status" value="1"/>
</dbReference>
<keyword evidence="11" id="KW-0342">GTP-binding</keyword>
<evidence type="ECO:0000256" key="6">
    <source>
        <dbReference type="ARBA" id="ARBA00022741"/>
    </source>
</evidence>
<keyword evidence="13" id="KW-0449">Lipoprotein</keyword>
<dbReference type="PANTHER" id="PTHR47977">
    <property type="entry name" value="RAS-RELATED PROTEIN RAB"/>
    <property type="match status" value="1"/>
</dbReference>
<evidence type="ECO:0000256" key="17">
    <source>
        <dbReference type="ARBA" id="ARBA00058763"/>
    </source>
</evidence>
<dbReference type="InterPro" id="IPR050227">
    <property type="entry name" value="Rab"/>
</dbReference>
<dbReference type="GO" id="GO:0005525">
    <property type="term" value="F:GTP binding"/>
    <property type="evidence" value="ECO:0007669"/>
    <property type="project" value="UniProtKB-KW"/>
</dbReference>
<comment type="function">
    <text evidence="17">The small GTPases Rab are key regulators of intracellular membrane trafficking, from the formation of transport vesicles to their fusion with membranes. Rabs cycle between an inactive GDP-bound form and an active GTP-bound form that is able to recruit to membranes different sets of downstream effectors directly responsible for vesicle formation, movement, tethering and fusion.</text>
</comment>
<dbReference type="RefSeq" id="XP_034231477.1">
    <property type="nucleotide sequence ID" value="XM_034375586.1"/>
</dbReference>
<dbReference type="InterPro" id="IPR005225">
    <property type="entry name" value="Small_GTP-bd"/>
</dbReference>
<dbReference type="SMART" id="SM00173">
    <property type="entry name" value="RAS"/>
    <property type="match status" value="1"/>
</dbReference>